<proteinExistence type="predicted"/>
<gene>
    <name evidence="1" type="ORF">ACOLOM_LOCUS14221</name>
</gene>
<protein>
    <submittedName>
        <fullName evidence="1">1861_t:CDS:1</fullName>
    </submittedName>
</protein>
<dbReference type="EMBL" id="CAJVPT010069889">
    <property type="protein sequence ID" value="CAG8778629.1"/>
    <property type="molecule type" value="Genomic_DNA"/>
</dbReference>
<keyword evidence="2" id="KW-1185">Reference proteome</keyword>
<evidence type="ECO:0000313" key="1">
    <source>
        <dbReference type="EMBL" id="CAG8778629.1"/>
    </source>
</evidence>
<sequence length="104" mass="11554">MGPQFMPFFLMIIRYTSKGLIVSRNTIPFSRDTDDNSNPPSDSSLMSIDGATQANNLQATQQAIMIPTNLAVSRSYGKRQTWIGLDNGITHLPPEQRDEVLTVL</sequence>
<evidence type="ECO:0000313" key="2">
    <source>
        <dbReference type="Proteomes" id="UP000789525"/>
    </source>
</evidence>
<name>A0ACA9R6F8_9GLOM</name>
<feature type="non-terminal residue" evidence="1">
    <location>
        <position position="104"/>
    </location>
</feature>
<reference evidence="1" key="1">
    <citation type="submission" date="2021-06" db="EMBL/GenBank/DDBJ databases">
        <authorList>
            <person name="Kallberg Y."/>
            <person name="Tangrot J."/>
            <person name="Rosling A."/>
        </authorList>
    </citation>
    <scope>NUCLEOTIDE SEQUENCE</scope>
    <source>
        <strain evidence="1">CL356</strain>
    </source>
</reference>
<organism evidence="1 2">
    <name type="scientific">Acaulospora colombiana</name>
    <dbReference type="NCBI Taxonomy" id="27376"/>
    <lineage>
        <taxon>Eukaryota</taxon>
        <taxon>Fungi</taxon>
        <taxon>Fungi incertae sedis</taxon>
        <taxon>Mucoromycota</taxon>
        <taxon>Glomeromycotina</taxon>
        <taxon>Glomeromycetes</taxon>
        <taxon>Diversisporales</taxon>
        <taxon>Acaulosporaceae</taxon>
        <taxon>Acaulospora</taxon>
    </lineage>
</organism>
<comment type="caution">
    <text evidence="1">The sequence shown here is derived from an EMBL/GenBank/DDBJ whole genome shotgun (WGS) entry which is preliminary data.</text>
</comment>
<accession>A0ACA9R6F8</accession>
<dbReference type="Proteomes" id="UP000789525">
    <property type="component" value="Unassembled WGS sequence"/>
</dbReference>